<comment type="similarity">
    <text evidence="1">Belongs to the class-I pyridoxal-phosphate-dependent aminotransferase family.</text>
</comment>
<evidence type="ECO:0000259" key="2">
    <source>
        <dbReference type="Pfam" id="PF00155"/>
    </source>
</evidence>
<gene>
    <name evidence="3" type="ORF">ACFL6M_01170</name>
</gene>
<comment type="cofactor">
    <cofactor evidence="1">
        <name>pyridoxal 5'-phosphate</name>
        <dbReference type="ChEBI" id="CHEBI:597326"/>
    </cofactor>
</comment>
<dbReference type="CDD" id="cd00609">
    <property type="entry name" value="AAT_like"/>
    <property type="match status" value="1"/>
</dbReference>
<dbReference type="InterPro" id="IPR004839">
    <property type="entry name" value="Aminotransferase_I/II_large"/>
</dbReference>
<evidence type="ECO:0000313" key="4">
    <source>
        <dbReference type="Proteomes" id="UP001593833"/>
    </source>
</evidence>
<dbReference type="Gene3D" id="3.40.640.10">
    <property type="entry name" value="Type I PLP-dependent aspartate aminotransferase-like (Major domain)"/>
    <property type="match status" value="1"/>
</dbReference>
<dbReference type="PANTHER" id="PTHR43510">
    <property type="entry name" value="AMINOTRANSFERASE FUNCTION, HYPOTHETICAL (EUROFUNG)"/>
    <property type="match status" value="1"/>
</dbReference>
<dbReference type="InterPro" id="IPR015422">
    <property type="entry name" value="PyrdxlP-dep_Trfase_small"/>
</dbReference>
<name>A0ABV6YJ29_UNCEI</name>
<dbReference type="PROSITE" id="PS00105">
    <property type="entry name" value="AA_TRANSFER_CLASS_1"/>
    <property type="match status" value="1"/>
</dbReference>
<keyword evidence="4" id="KW-1185">Reference proteome</keyword>
<keyword evidence="1" id="KW-0808">Transferase</keyword>
<dbReference type="InterPro" id="IPR004838">
    <property type="entry name" value="NHTrfase_class1_PyrdxlP-BS"/>
</dbReference>
<organism evidence="3 4">
    <name type="scientific">Eiseniibacteriota bacterium</name>
    <dbReference type="NCBI Taxonomy" id="2212470"/>
    <lineage>
        <taxon>Bacteria</taxon>
        <taxon>Candidatus Eiseniibacteriota</taxon>
    </lineage>
</organism>
<dbReference type="PANTHER" id="PTHR43510:SF1">
    <property type="entry name" value="AMINOTRANSFERASE FUNCTION, HYPOTHETICAL (EUROFUNG)"/>
    <property type="match status" value="1"/>
</dbReference>
<keyword evidence="1 3" id="KW-0032">Aminotransferase</keyword>
<dbReference type="InterPro" id="IPR015421">
    <property type="entry name" value="PyrdxlP-dep_Trfase_major"/>
</dbReference>
<reference evidence="3 4" key="1">
    <citation type="submission" date="2024-09" db="EMBL/GenBank/DDBJ databases">
        <authorList>
            <person name="D'Angelo T."/>
        </authorList>
    </citation>
    <scope>NUCLEOTIDE SEQUENCE [LARGE SCALE GENOMIC DNA]</scope>
    <source>
        <strain evidence="3">SAG AM-320-E07</strain>
    </source>
</reference>
<dbReference type="EMBL" id="JBHPKH010000006">
    <property type="protein sequence ID" value="MFC1572184.1"/>
    <property type="molecule type" value="Genomic_DNA"/>
</dbReference>
<protein>
    <recommendedName>
        <fullName evidence="1">Aminotransferase</fullName>
        <ecNumber evidence="1">2.6.1.-</ecNumber>
    </recommendedName>
</protein>
<dbReference type="EC" id="2.6.1.-" evidence="1"/>
<evidence type="ECO:0000256" key="1">
    <source>
        <dbReference type="RuleBase" id="RU000481"/>
    </source>
</evidence>
<dbReference type="Pfam" id="PF00155">
    <property type="entry name" value="Aminotran_1_2"/>
    <property type="match status" value="1"/>
</dbReference>
<dbReference type="Gene3D" id="3.90.1150.10">
    <property type="entry name" value="Aspartate Aminotransferase, domain 1"/>
    <property type="match status" value="1"/>
</dbReference>
<dbReference type="GO" id="GO:0008483">
    <property type="term" value="F:transaminase activity"/>
    <property type="evidence" value="ECO:0007669"/>
    <property type="project" value="UniProtKB-KW"/>
</dbReference>
<dbReference type="SUPFAM" id="SSF53383">
    <property type="entry name" value="PLP-dependent transferases"/>
    <property type="match status" value="1"/>
</dbReference>
<feature type="domain" description="Aminotransferase class I/classII large" evidence="2">
    <location>
        <begin position="54"/>
        <end position="364"/>
    </location>
</feature>
<evidence type="ECO:0000313" key="3">
    <source>
        <dbReference type="EMBL" id="MFC1572184.1"/>
    </source>
</evidence>
<sequence>MPQFQPFEMERMMSRFEQEVEYNLSESGVHPVLLSELLGDDPDAIKELLALDLNYAYANGTPELRNHITKLYDDASEENILVTVGAAEANYITIRTLLSEGDEIAVMLPNYMQIWGIAKNHKLSVREFHLREDSGWALDVDGLRKAVTPKTRLIAVCNPDNPTGYILTDAEMKAVCDAAASVGAWILADEVYSGAERLSDQQTPSFFGRYDKVIAVGSLSKAYGLPGLRIGWAVAPAATIDEIWKRHEYTTLSATRLSNALATLALSPSVRSRLIARARKYIRDGYAILENWMKDRRDIFDMVPPQAAAIGFARYHLDINSTEFTERLRKEKSVLIVPGDHFGLDAHLRVSFGLPHDYLIPALDRMHELVASLAT</sequence>
<accession>A0ABV6YJ29</accession>
<comment type="caution">
    <text evidence="3">The sequence shown here is derived from an EMBL/GenBank/DDBJ whole genome shotgun (WGS) entry which is preliminary data.</text>
</comment>
<dbReference type="InterPro" id="IPR015424">
    <property type="entry name" value="PyrdxlP-dep_Trfase"/>
</dbReference>
<proteinExistence type="inferred from homology"/>
<dbReference type="Proteomes" id="UP001593833">
    <property type="component" value="Unassembled WGS sequence"/>
</dbReference>